<reference evidence="1" key="2">
    <citation type="journal article" date="2024" name="Plant">
        <title>Genomic evolution and insights into agronomic trait innovations of Sesamum species.</title>
        <authorList>
            <person name="Miao H."/>
            <person name="Wang L."/>
            <person name="Qu L."/>
            <person name="Liu H."/>
            <person name="Sun Y."/>
            <person name="Le M."/>
            <person name="Wang Q."/>
            <person name="Wei S."/>
            <person name="Zheng Y."/>
            <person name="Lin W."/>
            <person name="Duan Y."/>
            <person name="Cao H."/>
            <person name="Xiong S."/>
            <person name="Wang X."/>
            <person name="Wei L."/>
            <person name="Li C."/>
            <person name="Ma Q."/>
            <person name="Ju M."/>
            <person name="Zhao R."/>
            <person name="Li G."/>
            <person name="Mu C."/>
            <person name="Tian Q."/>
            <person name="Mei H."/>
            <person name="Zhang T."/>
            <person name="Gao T."/>
            <person name="Zhang H."/>
        </authorList>
    </citation>
    <scope>NUCLEOTIDE SEQUENCE</scope>
    <source>
        <strain evidence="1">KEN1</strain>
    </source>
</reference>
<protein>
    <submittedName>
        <fullName evidence="1">Uncharacterized protein</fullName>
    </submittedName>
</protein>
<gene>
    <name evidence="1" type="ORF">Slati_0844100</name>
</gene>
<comment type="caution">
    <text evidence="1">The sequence shown here is derived from an EMBL/GenBank/DDBJ whole genome shotgun (WGS) entry which is preliminary data.</text>
</comment>
<name>A0AAW2XMA2_9LAMI</name>
<proteinExistence type="predicted"/>
<reference evidence="1" key="1">
    <citation type="submission" date="2020-06" db="EMBL/GenBank/DDBJ databases">
        <authorList>
            <person name="Li T."/>
            <person name="Hu X."/>
            <person name="Zhang T."/>
            <person name="Song X."/>
            <person name="Zhang H."/>
            <person name="Dai N."/>
            <person name="Sheng W."/>
            <person name="Hou X."/>
            <person name="Wei L."/>
        </authorList>
    </citation>
    <scope>NUCLEOTIDE SEQUENCE</scope>
    <source>
        <strain evidence="1">KEN1</strain>
        <tissue evidence="1">Leaf</tissue>
    </source>
</reference>
<organism evidence="1">
    <name type="scientific">Sesamum latifolium</name>
    <dbReference type="NCBI Taxonomy" id="2727402"/>
    <lineage>
        <taxon>Eukaryota</taxon>
        <taxon>Viridiplantae</taxon>
        <taxon>Streptophyta</taxon>
        <taxon>Embryophyta</taxon>
        <taxon>Tracheophyta</taxon>
        <taxon>Spermatophyta</taxon>
        <taxon>Magnoliopsida</taxon>
        <taxon>eudicotyledons</taxon>
        <taxon>Gunneridae</taxon>
        <taxon>Pentapetalae</taxon>
        <taxon>asterids</taxon>
        <taxon>lamiids</taxon>
        <taxon>Lamiales</taxon>
        <taxon>Pedaliaceae</taxon>
        <taxon>Sesamum</taxon>
    </lineage>
</organism>
<sequence>MKTVNSAKTYRYCGELASDGMTTIFETDGNSRESGNIDKMKAFCERHYVDDNDEDTKVKVLGESSKKAHDFIDLDGPEKDVELKWHLNTSHLIFRSVFLLSRLV</sequence>
<accession>A0AAW2XMA2</accession>
<dbReference type="AlphaFoldDB" id="A0AAW2XMA2"/>
<dbReference type="EMBL" id="JACGWN010000003">
    <property type="protein sequence ID" value="KAL0455049.1"/>
    <property type="molecule type" value="Genomic_DNA"/>
</dbReference>
<evidence type="ECO:0000313" key="1">
    <source>
        <dbReference type="EMBL" id="KAL0455049.1"/>
    </source>
</evidence>